<gene>
    <name evidence="1" type="ORF">J2W69_003204</name>
</gene>
<dbReference type="Proteomes" id="UP001257909">
    <property type="component" value="Unassembled WGS sequence"/>
</dbReference>
<organism evidence="1 2">
    <name type="scientific">Rheinheimera soli</name>
    <dbReference type="NCBI Taxonomy" id="443616"/>
    <lineage>
        <taxon>Bacteria</taxon>
        <taxon>Pseudomonadati</taxon>
        <taxon>Pseudomonadota</taxon>
        <taxon>Gammaproteobacteria</taxon>
        <taxon>Chromatiales</taxon>
        <taxon>Chromatiaceae</taxon>
        <taxon>Rheinheimera</taxon>
    </lineage>
</organism>
<dbReference type="EMBL" id="JAVDWR010000014">
    <property type="protein sequence ID" value="MDR7122245.1"/>
    <property type="molecule type" value="Genomic_DNA"/>
</dbReference>
<keyword evidence="2" id="KW-1185">Reference proteome</keyword>
<dbReference type="RefSeq" id="WP_310280271.1">
    <property type="nucleotide sequence ID" value="NZ_JAVDWR010000014.1"/>
</dbReference>
<protein>
    <submittedName>
        <fullName evidence="1">Uncharacterized protein</fullName>
    </submittedName>
</protein>
<evidence type="ECO:0000313" key="2">
    <source>
        <dbReference type="Proteomes" id="UP001257909"/>
    </source>
</evidence>
<sequence length="140" mass="15519">MKMSSRAVVSHVPYSVSQCALDIVATEEMEPHSKGALVSAAKKRLKAHIALNWLIYIAYKQDLDMTPGLANHIVKGWIGRSISRSLLKKLFSVSSRSAGDKSIDAQKVDEVVVSYRDNVLRDMNNSLIEVESEAALLLHR</sequence>
<reference evidence="1 2" key="1">
    <citation type="submission" date="2023-07" db="EMBL/GenBank/DDBJ databases">
        <title>Sorghum-associated microbial communities from plants grown in Nebraska, USA.</title>
        <authorList>
            <person name="Schachtman D."/>
        </authorList>
    </citation>
    <scope>NUCLEOTIDE SEQUENCE [LARGE SCALE GENOMIC DNA]</scope>
    <source>
        <strain evidence="1 2">4138</strain>
    </source>
</reference>
<proteinExistence type="predicted"/>
<comment type="caution">
    <text evidence="1">The sequence shown here is derived from an EMBL/GenBank/DDBJ whole genome shotgun (WGS) entry which is preliminary data.</text>
</comment>
<name>A0ABU1W383_9GAMM</name>
<accession>A0ABU1W383</accession>
<evidence type="ECO:0000313" key="1">
    <source>
        <dbReference type="EMBL" id="MDR7122245.1"/>
    </source>
</evidence>